<dbReference type="Proteomes" id="UP000113541">
    <property type="component" value="Segment"/>
</dbReference>
<keyword evidence="4" id="KW-1185">Reference proteome</keyword>
<name>A0A075FBX1_9ADEN</name>
<reference evidence="3 4" key="1">
    <citation type="journal article" date="2014" name="Virology">
        <title>Complete genome sequences of pigeon adenovirus 1 and duck adenovirus 2 extend the number of species within the genus Aviadenovirus.</title>
        <authorList>
            <person name="Marek A."/>
            <person name="Kajan G.L."/>
            <person name="Kosiol C."/>
            <person name="Harrach B."/>
            <person name="Schlotterer C."/>
            <person name="Hess M."/>
        </authorList>
    </citation>
    <scope>NUCLEOTIDE SEQUENCE [LARGE SCALE GENOMIC DNA]</scope>
    <source>
        <strain evidence="3 4">GR</strain>
    </source>
</reference>
<feature type="transmembrane region" description="Helical" evidence="2">
    <location>
        <begin position="12"/>
        <end position="37"/>
    </location>
</feature>
<dbReference type="KEGG" id="vg:19893457"/>
<keyword evidence="2" id="KW-0472">Membrane</keyword>
<protein>
    <submittedName>
        <fullName evidence="3">ORF20A</fullName>
    </submittedName>
</protein>
<evidence type="ECO:0000256" key="1">
    <source>
        <dbReference type="SAM" id="MobiDB-lite"/>
    </source>
</evidence>
<proteinExistence type="predicted"/>
<dbReference type="GeneID" id="19893457"/>
<evidence type="ECO:0000256" key="2">
    <source>
        <dbReference type="SAM" id="Phobius"/>
    </source>
</evidence>
<dbReference type="RefSeq" id="YP_009047172.1">
    <property type="nucleotide sequence ID" value="NC_024486.1"/>
</dbReference>
<organism evidence="3 4">
    <name type="scientific">Duck adenovirus 2</name>
    <dbReference type="NCBI Taxonomy" id="1520006"/>
    <lineage>
        <taxon>Viruses</taxon>
        <taxon>Varidnaviria</taxon>
        <taxon>Bamfordvirae</taxon>
        <taxon>Preplasmiviricota</taxon>
        <taxon>Polisuviricotina</taxon>
        <taxon>Pharingeaviricetes</taxon>
        <taxon>Rowavirales</taxon>
        <taxon>Adenoviridae</taxon>
        <taxon>Aviadenovirus</taxon>
        <taxon>Aviadenovirus anatis</taxon>
        <taxon>Duck aviadenovirus B</taxon>
    </lineage>
</organism>
<feature type="transmembrane region" description="Helical" evidence="2">
    <location>
        <begin position="49"/>
        <end position="68"/>
    </location>
</feature>
<evidence type="ECO:0000313" key="4">
    <source>
        <dbReference type="Proteomes" id="UP000113541"/>
    </source>
</evidence>
<feature type="compositionally biased region" description="Pro residues" evidence="1">
    <location>
        <begin position="143"/>
        <end position="157"/>
    </location>
</feature>
<feature type="region of interest" description="Disordered" evidence="1">
    <location>
        <begin position="103"/>
        <end position="178"/>
    </location>
</feature>
<keyword evidence="2" id="KW-0812">Transmembrane</keyword>
<feature type="region of interest" description="Disordered" evidence="1">
    <location>
        <begin position="232"/>
        <end position="264"/>
    </location>
</feature>
<keyword evidence="2" id="KW-1133">Transmembrane helix</keyword>
<accession>A0A075FBX1</accession>
<sequence length="280" mass="30398">MPLIPPSVSTVSTVTAVFTCVSLFVVVTNTVLVFTAILGPLPFNHTTGIVYVNSTFTILGLVILINYIDYATRRRPTNIRRGSSGDLEEGRAAAHRLARLVSRLNPTPVSSDDEEDRDRETALIRSENSSGRVSRQSTCRPLHLPPPPSPPPPPPPAVGIHSLPPQEDSGVYSDPLDPPPLRGLFTRRNILDLVQSSDRCRAVLHRLTHAPLAAVWSANPVYGSSPCRIVPCDQPQQDPEDSGVYSAPTYPPPPYSPPIPPRAPIHQPPLVSPYAVANLY</sequence>
<feature type="compositionally biased region" description="Pro residues" evidence="1">
    <location>
        <begin position="249"/>
        <end position="264"/>
    </location>
</feature>
<evidence type="ECO:0000313" key="3">
    <source>
        <dbReference type="EMBL" id="AIE77231.1"/>
    </source>
</evidence>
<dbReference type="EMBL" id="KJ469653">
    <property type="protein sequence ID" value="AIE77231.1"/>
    <property type="molecule type" value="Genomic_DNA"/>
</dbReference>
<feature type="compositionally biased region" description="Polar residues" evidence="1">
    <location>
        <begin position="126"/>
        <end position="139"/>
    </location>
</feature>